<dbReference type="NCBIfam" id="NF001611">
    <property type="entry name" value="PRK00400.1-3"/>
    <property type="match status" value="1"/>
</dbReference>
<evidence type="ECO:0000256" key="6">
    <source>
        <dbReference type="ARBA" id="ARBA00007731"/>
    </source>
</evidence>
<keyword evidence="11 15" id="KW-0378">Hydrolase</keyword>
<evidence type="ECO:0000256" key="8">
    <source>
        <dbReference type="ARBA" id="ARBA00022490"/>
    </source>
</evidence>
<dbReference type="Pfam" id="PF01502">
    <property type="entry name" value="PRA-CH"/>
    <property type="match status" value="1"/>
</dbReference>
<dbReference type="InterPro" id="IPR026660">
    <property type="entry name" value="PRA-CH"/>
</dbReference>
<dbReference type="PANTHER" id="PTHR42945">
    <property type="entry name" value="HISTIDINE BIOSYNTHESIS BIFUNCTIONAL PROTEIN"/>
    <property type="match status" value="1"/>
</dbReference>
<dbReference type="HAMAP" id="MF_01021">
    <property type="entry name" value="HisI"/>
    <property type="match status" value="1"/>
</dbReference>
<comment type="pathway">
    <text evidence="5 15">Amino-acid biosynthesis; L-histidine biosynthesis; L-histidine from 5-phospho-alpha-D-ribose 1-diphosphate: step 2/9.</text>
</comment>
<evidence type="ECO:0000256" key="9">
    <source>
        <dbReference type="ARBA" id="ARBA00022605"/>
    </source>
</evidence>
<comment type="catalytic activity">
    <reaction evidence="1 15">
        <text>1-(5-phospho-beta-D-ribosyl)-5'-AMP + H2O = 1-(5-phospho-beta-D-ribosyl)-5-[(5-phospho-beta-D-ribosylamino)methylideneamino]imidazole-4-carboxamide</text>
        <dbReference type="Rhea" id="RHEA:20049"/>
        <dbReference type="ChEBI" id="CHEBI:15377"/>
        <dbReference type="ChEBI" id="CHEBI:58435"/>
        <dbReference type="ChEBI" id="CHEBI:59457"/>
        <dbReference type="EC" id="3.5.4.19"/>
    </reaction>
</comment>
<comment type="caution">
    <text evidence="17">The sequence shown here is derived from an EMBL/GenBank/DDBJ whole genome shotgun (WGS) entry which is preliminary data.</text>
</comment>
<dbReference type="SUPFAM" id="SSF101386">
    <property type="entry name" value="all-alpha NTP pyrophosphatases"/>
    <property type="match status" value="1"/>
</dbReference>
<feature type="domain" description="Phosphoribosyl-AMP cyclohydrolase" evidence="16">
    <location>
        <begin position="35"/>
        <end position="109"/>
    </location>
</feature>
<accession>A0AB36DM49</accession>
<keyword evidence="10 15" id="KW-0547">Nucleotide-binding</keyword>
<dbReference type="GO" id="GO:0000105">
    <property type="term" value="P:L-histidine biosynthetic process"/>
    <property type="evidence" value="ECO:0007669"/>
    <property type="project" value="UniProtKB-UniRule"/>
</dbReference>
<dbReference type="SUPFAM" id="SSF141734">
    <property type="entry name" value="HisI-like"/>
    <property type="match status" value="1"/>
</dbReference>
<dbReference type="InterPro" id="IPR002496">
    <property type="entry name" value="PRib_AMP_CycHydrolase_dom"/>
</dbReference>
<dbReference type="InterPro" id="IPR021130">
    <property type="entry name" value="PRib-ATP_PPHydrolase-like"/>
</dbReference>
<evidence type="ECO:0000256" key="12">
    <source>
        <dbReference type="ARBA" id="ARBA00022840"/>
    </source>
</evidence>
<evidence type="ECO:0000256" key="11">
    <source>
        <dbReference type="ARBA" id="ARBA00022801"/>
    </source>
</evidence>
<comment type="catalytic activity">
    <reaction evidence="2 15">
        <text>1-(5-phospho-beta-D-ribosyl)-ATP + H2O = 1-(5-phospho-beta-D-ribosyl)-5'-AMP + diphosphate + H(+)</text>
        <dbReference type="Rhea" id="RHEA:22828"/>
        <dbReference type="ChEBI" id="CHEBI:15377"/>
        <dbReference type="ChEBI" id="CHEBI:15378"/>
        <dbReference type="ChEBI" id="CHEBI:33019"/>
        <dbReference type="ChEBI" id="CHEBI:59457"/>
        <dbReference type="ChEBI" id="CHEBI:73183"/>
        <dbReference type="EC" id="3.6.1.31"/>
    </reaction>
</comment>
<evidence type="ECO:0000256" key="15">
    <source>
        <dbReference type="HAMAP-Rule" id="MF_01019"/>
    </source>
</evidence>
<dbReference type="Gene3D" id="3.10.20.810">
    <property type="entry name" value="Phosphoribosyl-AMP cyclohydrolase"/>
    <property type="match status" value="1"/>
</dbReference>
<comment type="similarity">
    <text evidence="7 15">In the N-terminal section; belongs to the PRA-CH family.</text>
</comment>
<organism evidence="17 18">
    <name type="scientific">Moraxella catarrhalis</name>
    <name type="common">Branhamella catarrhalis</name>
    <dbReference type="NCBI Taxonomy" id="480"/>
    <lineage>
        <taxon>Bacteria</taxon>
        <taxon>Pseudomonadati</taxon>
        <taxon>Pseudomonadota</taxon>
        <taxon>Gammaproteobacteria</taxon>
        <taxon>Moraxellales</taxon>
        <taxon>Moraxellaceae</taxon>
        <taxon>Moraxella</taxon>
    </lineage>
</organism>
<evidence type="ECO:0000256" key="4">
    <source>
        <dbReference type="ARBA" id="ARBA00005169"/>
    </source>
</evidence>
<evidence type="ECO:0000256" key="3">
    <source>
        <dbReference type="ARBA" id="ARBA00004496"/>
    </source>
</evidence>
<gene>
    <name evidence="15" type="primary">hisI</name>
    <name evidence="15" type="synonym">hisIE</name>
    <name evidence="17" type="ORF">AO370_1762</name>
</gene>
<dbReference type="HAMAP" id="MF_01019">
    <property type="entry name" value="HisIE"/>
    <property type="match status" value="1"/>
</dbReference>
<reference evidence="17 18" key="1">
    <citation type="journal article" date="2016" name="Genome Biol. Evol.">
        <title>Comparative Genomic Analyses of the Moraxella catarrhalis Serosensitive and Seroresistant Lineages Demonstrate Their Independent Evolution.</title>
        <authorList>
            <person name="Earl J.P."/>
            <person name="de Vries S.P."/>
            <person name="Ahmed A."/>
            <person name="Powell E."/>
            <person name="Schultz M.P."/>
            <person name="Hermans P.W."/>
            <person name="Hill D.J."/>
            <person name="Zhou Z."/>
            <person name="Constantinidou C.I."/>
            <person name="Hu F.Z."/>
            <person name="Bootsma H.J."/>
            <person name="Ehrlich G.D."/>
        </authorList>
    </citation>
    <scope>NUCLEOTIDE SEQUENCE [LARGE SCALE GENOMIC DNA]</scope>
    <source>
        <strain evidence="17 18">F23</strain>
    </source>
</reference>
<dbReference type="NCBIfam" id="NF000768">
    <property type="entry name" value="PRK00051.1"/>
    <property type="match status" value="1"/>
</dbReference>
<dbReference type="GO" id="GO:0005524">
    <property type="term" value="F:ATP binding"/>
    <property type="evidence" value="ECO:0007669"/>
    <property type="project" value="UniProtKB-KW"/>
</dbReference>
<evidence type="ECO:0000256" key="14">
    <source>
        <dbReference type="ARBA" id="ARBA00023268"/>
    </source>
</evidence>
<keyword evidence="13 15" id="KW-0368">Histidine biosynthesis</keyword>
<evidence type="ECO:0000256" key="2">
    <source>
        <dbReference type="ARBA" id="ARBA00001460"/>
    </source>
</evidence>
<dbReference type="NCBIfam" id="TIGR03188">
    <property type="entry name" value="histidine_hisI"/>
    <property type="match status" value="1"/>
</dbReference>
<dbReference type="HAMAP" id="MF_01020">
    <property type="entry name" value="HisE"/>
    <property type="match status" value="1"/>
</dbReference>
<evidence type="ECO:0000256" key="1">
    <source>
        <dbReference type="ARBA" id="ARBA00000024"/>
    </source>
</evidence>
<evidence type="ECO:0000256" key="5">
    <source>
        <dbReference type="ARBA" id="ARBA00005204"/>
    </source>
</evidence>
<dbReference type="FunFam" id="3.10.20.810:FF:000001">
    <property type="entry name" value="Histidine biosynthesis bifunctional protein HisIE"/>
    <property type="match status" value="1"/>
</dbReference>
<dbReference type="InterPro" id="IPR008179">
    <property type="entry name" value="HisE"/>
</dbReference>
<dbReference type="Pfam" id="PF01503">
    <property type="entry name" value="PRA-PH"/>
    <property type="match status" value="1"/>
</dbReference>
<dbReference type="GO" id="GO:0004635">
    <property type="term" value="F:phosphoribosyl-AMP cyclohydrolase activity"/>
    <property type="evidence" value="ECO:0007669"/>
    <property type="project" value="UniProtKB-UniRule"/>
</dbReference>
<proteinExistence type="inferred from homology"/>
<dbReference type="EC" id="3.5.4.19" evidence="15"/>
<dbReference type="GO" id="GO:0005737">
    <property type="term" value="C:cytoplasm"/>
    <property type="evidence" value="ECO:0007669"/>
    <property type="project" value="UniProtKB-SubCell"/>
</dbReference>
<dbReference type="EC" id="3.6.1.31" evidence="15"/>
<protein>
    <recommendedName>
        <fullName evidence="15">Histidine biosynthesis bifunctional protein HisIE</fullName>
    </recommendedName>
    <domain>
        <recommendedName>
            <fullName evidence="15">Phosphoribosyl-AMP cyclohydrolase</fullName>
            <shortName evidence="15">PRA-CH</shortName>
            <ecNumber evidence="15">3.5.4.19</ecNumber>
        </recommendedName>
    </domain>
    <domain>
        <recommendedName>
            <fullName evidence="15">Phosphoribosyl-ATP pyrophosphatase</fullName>
            <shortName evidence="15">PRA-PH</shortName>
            <ecNumber evidence="15">3.6.1.31</ecNumber>
        </recommendedName>
    </domain>
</protein>
<dbReference type="NCBIfam" id="NF002747">
    <property type="entry name" value="PRK02759.1"/>
    <property type="match status" value="1"/>
</dbReference>
<dbReference type="Gene3D" id="1.10.287.1080">
    <property type="entry name" value="MazG-like"/>
    <property type="match status" value="1"/>
</dbReference>
<evidence type="ECO:0000256" key="13">
    <source>
        <dbReference type="ARBA" id="ARBA00023102"/>
    </source>
</evidence>
<evidence type="ECO:0000259" key="16">
    <source>
        <dbReference type="Pfam" id="PF01502"/>
    </source>
</evidence>
<evidence type="ECO:0000313" key="18">
    <source>
        <dbReference type="Proteomes" id="UP000078295"/>
    </source>
</evidence>
<feature type="region of interest" description="Phosphoribosyl-ATP pyrophosphohydrolase" evidence="15">
    <location>
        <begin position="159"/>
        <end position="271"/>
    </location>
</feature>
<dbReference type="Proteomes" id="UP000078295">
    <property type="component" value="Unassembled WGS sequence"/>
</dbReference>
<comment type="similarity">
    <text evidence="6 15">In the C-terminal section; belongs to the PRA-PH family.</text>
</comment>
<keyword evidence="14 15" id="KW-0511">Multifunctional enzyme</keyword>
<evidence type="ECO:0000256" key="10">
    <source>
        <dbReference type="ARBA" id="ARBA00022741"/>
    </source>
</evidence>
<comment type="pathway">
    <text evidence="4 15">Amino-acid biosynthesis; L-histidine biosynthesis; L-histidine from 5-phospho-alpha-D-ribose 1-diphosphate: step 3/9.</text>
</comment>
<dbReference type="AlphaFoldDB" id="A0AB36DM49"/>
<dbReference type="CDD" id="cd11534">
    <property type="entry name" value="NTP-PPase_HisIE_like"/>
    <property type="match status" value="1"/>
</dbReference>
<dbReference type="InterPro" id="IPR023019">
    <property type="entry name" value="His_synth_HisIE"/>
</dbReference>
<evidence type="ECO:0000313" key="17">
    <source>
        <dbReference type="EMBL" id="OAV23104.1"/>
    </source>
</evidence>
<dbReference type="GO" id="GO:0004636">
    <property type="term" value="F:phosphoribosyl-ATP diphosphatase activity"/>
    <property type="evidence" value="ECO:0007669"/>
    <property type="project" value="UniProtKB-UniRule"/>
</dbReference>
<dbReference type="EMBL" id="LXHQ01000046">
    <property type="protein sequence ID" value="OAV23104.1"/>
    <property type="molecule type" value="Genomic_DNA"/>
</dbReference>
<name>A0AB36DM49_MORCA</name>
<keyword evidence="12 15" id="KW-0067">ATP-binding</keyword>
<sequence length="271" mass="30438">MPMTINIHWLDTLKFNEQGLIPAIAQDHQTGQVMMVAWQNKMALEQTLKTKEAVYFSRSRGKLWHKGETSGHTQIVHDIYTDCDHDVIILSITQIGGIACHTGRRSCFFKKLDDQGNWQITDHVIKDPDQIYGNNQPTATKNNASNITATITQSSSDVLSRLDATLNERKNANKDSSYVASLYHKGLNKILEKVGEEAVESIIAAKELERAKNTNENCDELAHDLVYEVADTWFHQMVALSKLGLSAQDVIDELARRFGISGIEEKNSRAK</sequence>
<comment type="subcellular location">
    <subcellularLocation>
        <location evidence="3 15">Cytoplasm</location>
    </subcellularLocation>
</comment>
<dbReference type="PANTHER" id="PTHR42945:SF1">
    <property type="entry name" value="HISTIDINE BIOSYNTHESIS BIFUNCTIONAL PROTEIN HIS7"/>
    <property type="match status" value="1"/>
</dbReference>
<keyword evidence="9 15" id="KW-0028">Amino-acid biosynthesis</keyword>
<dbReference type="InterPro" id="IPR038019">
    <property type="entry name" value="PRib_AMP_CycHydrolase_sf"/>
</dbReference>
<keyword evidence="8 15" id="KW-0963">Cytoplasm</keyword>
<feature type="region of interest" description="Phosphoribosyl-AMP cyclohydrolase" evidence="15">
    <location>
        <begin position="1"/>
        <end position="158"/>
    </location>
</feature>
<evidence type="ECO:0000256" key="7">
    <source>
        <dbReference type="ARBA" id="ARBA00008299"/>
    </source>
</evidence>